<protein>
    <submittedName>
        <fullName evidence="2">Uncharacterized protein</fullName>
    </submittedName>
</protein>
<sequence>MSNHFLPFLVLIGFLLPHSGSAQSAVTPSSIGKTYTLADTARQAAVQFADSIFHRSSFSYERVEPEIPEDIQNILVRFNNAIVANKQWFYEYKNAYAGQTLPYNQRFGISADEYKKLQNLEKTPPQLVPVDTQKVTVIREGGYIRFKTDGDSHLLDYFQIDLQQLFVVYGGDTIPFAGRTATTASSPYGEWQGFTWRLQKADAASTIATSRVTARVVEINLGLPAQQPTGRVFLRIKYQDMRDGETAANLELVGYIH</sequence>
<reference evidence="2" key="1">
    <citation type="journal article" date="2014" name="Int. J. Syst. Evol. Microbiol.">
        <title>Complete genome sequence of Corynebacterium casei LMG S-19264T (=DSM 44701T), isolated from a smear-ripened cheese.</title>
        <authorList>
            <consortium name="US DOE Joint Genome Institute (JGI-PGF)"/>
            <person name="Walter F."/>
            <person name="Albersmeier A."/>
            <person name="Kalinowski J."/>
            <person name="Ruckert C."/>
        </authorList>
    </citation>
    <scope>NUCLEOTIDE SEQUENCE</scope>
    <source>
        <strain evidence="2">CGMCC 1.15448</strain>
    </source>
</reference>
<evidence type="ECO:0000256" key="1">
    <source>
        <dbReference type="SAM" id="SignalP"/>
    </source>
</evidence>
<organism evidence="2 3">
    <name type="scientific">Puia dinghuensis</name>
    <dbReference type="NCBI Taxonomy" id="1792502"/>
    <lineage>
        <taxon>Bacteria</taxon>
        <taxon>Pseudomonadati</taxon>
        <taxon>Bacteroidota</taxon>
        <taxon>Chitinophagia</taxon>
        <taxon>Chitinophagales</taxon>
        <taxon>Chitinophagaceae</taxon>
        <taxon>Puia</taxon>
    </lineage>
</organism>
<gene>
    <name evidence="2" type="ORF">GCM10011511_29360</name>
</gene>
<evidence type="ECO:0000313" key="3">
    <source>
        <dbReference type="Proteomes" id="UP000607559"/>
    </source>
</evidence>
<keyword evidence="3" id="KW-1185">Reference proteome</keyword>
<name>A0A8J2XRT9_9BACT</name>
<keyword evidence="1" id="KW-0732">Signal</keyword>
<accession>A0A8J2XRT9</accession>
<feature type="chain" id="PRO_5035179710" evidence="1">
    <location>
        <begin position="25"/>
        <end position="257"/>
    </location>
</feature>
<feature type="signal peptide" evidence="1">
    <location>
        <begin position="1"/>
        <end position="24"/>
    </location>
</feature>
<dbReference type="AlphaFoldDB" id="A0A8J2XRT9"/>
<evidence type="ECO:0000313" key="2">
    <source>
        <dbReference type="EMBL" id="GGB04169.1"/>
    </source>
</evidence>
<comment type="caution">
    <text evidence="2">The sequence shown here is derived from an EMBL/GenBank/DDBJ whole genome shotgun (WGS) entry which is preliminary data.</text>
</comment>
<dbReference type="EMBL" id="BMJC01000003">
    <property type="protein sequence ID" value="GGB04169.1"/>
    <property type="molecule type" value="Genomic_DNA"/>
</dbReference>
<reference evidence="2" key="2">
    <citation type="submission" date="2020-09" db="EMBL/GenBank/DDBJ databases">
        <authorList>
            <person name="Sun Q."/>
            <person name="Zhou Y."/>
        </authorList>
    </citation>
    <scope>NUCLEOTIDE SEQUENCE</scope>
    <source>
        <strain evidence="2">CGMCC 1.15448</strain>
    </source>
</reference>
<dbReference type="RefSeq" id="WP_188932929.1">
    <property type="nucleotide sequence ID" value="NZ_BMJC01000003.1"/>
</dbReference>
<proteinExistence type="predicted"/>
<dbReference type="Proteomes" id="UP000607559">
    <property type="component" value="Unassembled WGS sequence"/>
</dbReference>